<keyword evidence="2" id="KW-1185">Reference proteome</keyword>
<organism evidence="1 2">
    <name type="scientific">Legionella rubrilucens</name>
    <dbReference type="NCBI Taxonomy" id="458"/>
    <lineage>
        <taxon>Bacteria</taxon>
        <taxon>Pseudomonadati</taxon>
        <taxon>Pseudomonadota</taxon>
        <taxon>Gammaproteobacteria</taxon>
        <taxon>Legionellales</taxon>
        <taxon>Legionellaceae</taxon>
        <taxon>Legionella</taxon>
    </lineage>
</organism>
<name>A0A0W0XM60_9GAMM</name>
<sequence>MNEFLSFIRHWNLLPDGDPIITQTSRLLPVIYKHQPAMLKIVTIDEEQRGGELMVWWNGQGAARILAHGQHAFLMERAMAQPSLVQLVKQGNDNEASRILCGVVKQLHAASSPEPMPRFVSLGDWFKALEPAAANYGGVFSKALVAARDLLNNPRDKVVLHGDIHHGNILYFGDRGWLAIDPKGLFGERGFDYANLFCNPDYQTATAPNRLQNQVRVVAEASQLEHARLLKWILAYAGLSAAWHLEDGNSPELALRVAEIASSVLDFNP</sequence>
<keyword evidence="1" id="KW-0418">Kinase</keyword>
<dbReference type="PATRIC" id="fig|458.5.peg.2584"/>
<gene>
    <name evidence="1" type="ORF">Lrub_2482</name>
</gene>
<accession>A0A0W0XM60</accession>
<dbReference type="GO" id="GO:0016301">
    <property type="term" value="F:kinase activity"/>
    <property type="evidence" value="ECO:0007669"/>
    <property type="project" value="UniProtKB-KW"/>
</dbReference>
<dbReference type="STRING" id="458.Lrub_2482"/>
<dbReference type="InterPro" id="IPR006748">
    <property type="entry name" value="NH2Glyco/OHUrea_AB-resist_kin"/>
</dbReference>
<dbReference type="RefSeq" id="WP_058532457.1">
    <property type="nucleotide sequence ID" value="NZ_CAAAIN010000009.1"/>
</dbReference>
<proteinExistence type="predicted"/>
<reference evidence="1 2" key="1">
    <citation type="submission" date="2015-11" db="EMBL/GenBank/DDBJ databases">
        <title>Genomic analysis of 38 Legionella species identifies large and diverse effector repertoires.</title>
        <authorList>
            <person name="Burstein D."/>
            <person name="Amaro F."/>
            <person name="Zusman T."/>
            <person name="Lifshitz Z."/>
            <person name="Cohen O."/>
            <person name="Gilbert J.A."/>
            <person name="Pupko T."/>
            <person name="Shuman H.A."/>
            <person name="Segal G."/>
        </authorList>
    </citation>
    <scope>NUCLEOTIDE SEQUENCE [LARGE SCALE GENOMIC DNA]</scope>
    <source>
        <strain evidence="1 2">WA-270A-C2</strain>
    </source>
</reference>
<dbReference type="GO" id="GO:0019748">
    <property type="term" value="P:secondary metabolic process"/>
    <property type="evidence" value="ECO:0007669"/>
    <property type="project" value="InterPro"/>
</dbReference>
<dbReference type="AlphaFoldDB" id="A0A0W0XM60"/>
<evidence type="ECO:0000313" key="1">
    <source>
        <dbReference type="EMBL" id="KTD45685.1"/>
    </source>
</evidence>
<comment type="caution">
    <text evidence="1">The sequence shown here is derived from an EMBL/GenBank/DDBJ whole genome shotgun (WGS) entry which is preliminary data.</text>
</comment>
<dbReference type="Gene3D" id="3.90.1200.10">
    <property type="match status" value="1"/>
</dbReference>
<keyword evidence="1" id="KW-0808">Transferase</keyword>
<dbReference type="SUPFAM" id="SSF56112">
    <property type="entry name" value="Protein kinase-like (PK-like)"/>
    <property type="match status" value="1"/>
</dbReference>
<dbReference type="InterPro" id="IPR011009">
    <property type="entry name" value="Kinase-like_dom_sf"/>
</dbReference>
<dbReference type="Proteomes" id="UP000054608">
    <property type="component" value="Unassembled WGS sequence"/>
</dbReference>
<dbReference type="OrthoDB" id="3638028at2"/>
<dbReference type="GO" id="GO:0016773">
    <property type="term" value="F:phosphotransferase activity, alcohol group as acceptor"/>
    <property type="evidence" value="ECO:0007669"/>
    <property type="project" value="InterPro"/>
</dbReference>
<dbReference type="EMBL" id="LNYT01000022">
    <property type="protein sequence ID" value="KTD45685.1"/>
    <property type="molecule type" value="Genomic_DNA"/>
</dbReference>
<dbReference type="Pfam" id="PF04655">
    <property type="entry name" value="APH_6_hur"/>
    <property type="match status" value="1"/>
</dbReference>
<evidence type="ECO:0000313" key="2">
    <source>
        <dbReference type="Proteomes" id="UP000054608"/>
    </source>
</evidence>
<protein>
    <submittedName>
        <fullName evidence="1">Aminoglycoside/hydroxyurea antibiotic resistance kinase</fullName>
    </submittedName>
</protein>